<keyword evidence="2" id="KW-0812">Transmembrane</keyword>
<dbReference type="SUPFAM" id="SSF53448">
    <property type="entry name" value="Nucleotide-diphospho-sugar transferases"/>
    <property type="match status" value="1"/>
</dbReference>
<organism evidence="4 5">
    <name type="scientific">Pacificibacter marinus</name>
    <dbReference type="NCBI Taxonomy" id="658057"/>
    <lineage>
        <taxon>Bacteria</taxon>
        <taxon>Pseudomonadati</taxon>
        <taxon>Pseudomonadota</taxon>
        <taxon>Alphaproteobacteria</taxon>
        <taxon>Rhodobacterales</taxon>
        <taxon>Roseobacteraceae</taxon>
        <taxon>Pacificibacter</taxon>
    </lineage>
</organism>
<dbReference type="PANTHER" id="PTHR21461:SF69">
    <property type="entry name" value="GLYCOSYLTRANSFERASE FAMILY 92 PROTEIN"/>
    <property type="match status" value="1"/>
</dbReference>
<dbReference type="RefSeq" id="WP_085849404.1">
    <property type="nucleotide sequence ID" value="NZ_FNZV01000005.1"/>
</dbReference>
<sequence>MVQSPPPKTALVTIAKDEGPYIWEWVAHHKAIGFDEIIMFQNDSTDGTGEILNLLQDHGEIQYLYNHAPKGKHQVRAYKRASRQQSFLKADWVMALDLDEFLTIKHGAGTLNDFWKVYSDFDCVFVNWKLFGSSGASSLSNNLVTQRFQLSEHDHWIERFPQAYKSFYKREMFGRPGIHKPPTLDITDPSIKITNSSALPRDEFTIRNFQCTDSKQRQYAQINHYIIKDAQSFVLKNMKGSAHQAARNIGYKYWKMRNKNQTVDTAISRTTPRLHQEMLRLDNLTNGKLSELTQEARVQHSNAFARALQTDEGMALYRFCIDNPYIKKPISPLRLL</sequence>
<name>A0A1Y5SWI0_9RHOB</name>
<dbReference type="GO" id="GO:0016020">
    <property type="term" value="C:membrane"/>
    <property type="evidence" value="ECO:0007669"/>
    <property type="project" value="UniProtKB-SubCell"/>
</dbReference>
<keyword evidence="3" id="KW-0472">Membrane</keyword>
<evidence type="ECO:0000256" key="3">
    <source>
        <dbReference type="ARBA" id="ARBA00022989"/>
    </source>
</evidence>
<gene>
    <name evidence="4" type="ORF">PAM7971_02278</name>
</gene>
<reference evidence="4 5" key="1">
    <citation type="submission" date="2017-03" db="EMBL/GenBank/DDBJ databases">
        <authorList>
            <person name="Afonso C.L."/>
            <person name="Miller P.J."/>
            <person name="Scott M.A."/>
            <person name="Spackman E."/>
            <person name="Goraichik I."/>
            <person name="Dimitrov K.M."/>
            <person name="Suarez D.L."/>
            <person name="Swayne D.E."/>
        </authorList>
    </citation>
    <scope>NUCLEOTIDE SEQUENCE [LARGE SCALE GENOMIC DNA]</scope>
    <source>
        <strain evidence="4 5">CECT 7971</strain>
    </source>
</reference>
<dbReference type="GO" id="GO:0005737">
    <property type="term" value="C:cytoplasm"/>
    <property type="evidence" value="ECO:0007669"/>
    <property type="project" value="TreeGrafter"/>
</dbReference>
<dbReference type="Pfam" id="PF13704">
    <property type="entry name" value="Glyco_tranf_2_4"/>
    <property type="match status" value="1"/>
</dbReference>
<dbReference type="STRING" id="658057.SAMN04488032_10547"/>
<dbReference type="OrthoDB" id="4964299at2"/>
<evidence type="ECO:0000313" key="5">
    <source>
        <dbReference type="Proteomes" id="UP000193307"/>
    </source>
</evidence>
<evidence type="ECO:0000256" key="1">
    <source>
        <dbReference type="ARBA" id="ARBA00004167"/>
    </source>
</evidence>
<dbReference type="PANTHER" id="PTHR21461">
    <property type="entry name" value="GLYCOSYLTRANSFERASE FAMILY 92 PROTEIN"/>
    <property type="match status" value="1"/>
</dbReference>
<keyword evidence="3" id="KW-1133">Transmembrane helix</keyword>
<protein>
    <recommendedName>
        <fullName evidence="6">Glycosyl transferase family 2</fullName>
    </recommendedName>
</protein>
<keyword evidence="5" id="KW-1185">Reference proteome</keyword>
<dbReference type="GO" id="GO:0016757">
    <property type="term" value="F:glycosyltransferase activity"/>
    <property type="evidence" value="ECO:0007669"/>
    <property type="project" value="TreeGrafter"/>
</dbReference>
<accession>A0A1Y5SWI0</accession>
<dbReference type="AlphaFoldDB" id="A0A1Y5SWI0"/>
<evidence type="ECO:0008006" key="6">
    <source>
        <dbReference type="Google" id="ProtNLM"/>
    </source>
</evidence>
<comment type="subcellular location">
    <subcellularLocation>
        <location evidence="1">Membrane</location>
        <topology evidence="1">Single-pass membrane protein</topology>
    </subcellularLocation>
</comment>
<evidence type="ECO:0000313" key="4">
    <source>
        <dbReference type="EMBL" id="SLN46644.1"/>
    </source>
</evidence>
<dbReference type="InterPro" id="IPR029044">
    <property type="entry name" value="Nucleotide-diphossugar_trans"/>
</dbReference>
<dbReference type="Gene3D" id="3.90.550.10">
    <property type="entry name" value="Spore Coat Polysaccharide Biosynthesis Protein SpsA, Chain A"/>
    <property type="match status" value="1"/>
</dbReference>
<evidence type="ECO:0000256" key="2">
    <source>
        <dbReference type="ARBA" id="ARBA00022692"/>
    </source>
</evidence>
<proteinExistence type="predicted"/>
<dbReference type="EMBL" id="FWFW01000006">
    <property type="protein sequence ID" value="SLN46644.1"/>
    <property type="molecule type" value="Genomic_DNA"/>
</dbReference>
<dbReference type="Proteomes" id="UP000193307">
    <property type="component" value="Unassembled WGS sequence"/>
</dbReference>